<comment type="caution">
    <text evidence="1">The sequence shown here is derived from an EMBL/GenBank/DDBJ whole genome shotgun (WGS) entry which is preliminary data.</text>
</comment>
<proteinExistence type="predicted"/>
<evidence type="ECO:0000313" key="1">
    <source>
        <dbReference type="EMBL" id="GMF25547.1"/>
    </source>
</evidence>
<accession>A0A9W6X0J0</accession>
<name>A0A9W6X0J0_9STRA</name>
<protein>
    <submittedName>
        <fullName evidence="1">Unnamed protein product</fullName>
    </submittedName>
</protein>
<organism evidence="1 2">
    <name type="scientific">Phytophthora lilii</name>
    <dbReference type="NCBI Taxonomy" id="2077276"/>
    <lineage>
        <taxon>Eukaryota</taxon>
        <taxon>Sar</taxon>
        <taxon>Stramenopiles</taxon>
        <taxon>Oomycota</taxon>
        <taxon>Peronosporomycetes</taxon>
        <taxon>Peronosporales</taxon>
        <taxon>Peronosporaceae</taxon>
        <taxon>Phytophthora</taxon>
    </lineage>
</organism>
<keyword evidence="2" id="KW-1185">Reference proteome</keyword>
<dbReference type="Proteomes" id="UP001165083">
    <property type="component" value="Unassembled WGS sequence"/>
</dbReference>
<dbReference type="EMBL" id="BSXW01000559">
    <property type="protein sequence ID" value="GMF25547.1"/>
    <property type="molecule type" value="Genomic_DNA"/>
</dbReference>
<sequence>MLVTSREARSGVDIPNDSRSLYLSFRCWQQLWSSLQVPVGIGPERAETLNDASPLSKGFLLNAASNRPTLPVSTPAIRNASLSDFDVSAASQLNGDAGRREEKNFAVAAAKGFVLSPPQHQLRGAHARRFLRDKLSLVEHAKDWHFPHQ</sequence>
<gene>
    <name evidence="1" type="ORF">Plil01_001056400</name>
</gene>
<dbReference type="AlphaFoldDB" id="A0A9W6X0J0"/>
<evidence type="ECO:0000313" key="2">
    <source>
        <dbReference type="Proteomes" id="UP001165083"/>
    </source>
</evidence>
<reference evidence="1" key="1">
    <citation type="submission" date="2023-04" db="EMBL/GenBank/DDBJ databases">
        <title>Phytophthora lilii NBRC 32176.</title>
        <authorList>
            <person name="Ichikawa N."/>
            <person name="Sato H."/>
            <person name="Tonouchi N."/>
        </authorList>
    </citation>
    <scope>NUCLEOTIDE SEQUENCE</scope>
    <source>
        <strain evidence="1">NBRC 32176</strain>
    </source>
</reference>